<evidence type="ECO:0000259" key="3">
    <source>
        <dbReference type="PROSITE" id="PS50089"/>
    </source>
</evidence>
<keyword evidence="1" id="KW-0479">Metal-binding</keyword>
<keyword evidence="2" id="KW-0812">Transmembrane</keyword>
<feature type="transmembrane region" description="Helical" evidence="2">
    <location>
        <begin position="188"/>
        <end position="205"/>
    </location>
</feature>
<keyword evidence="2" id="KW-1133">Transmembrane helix</keyword>
<dbReference type="Pfam" id="PF13920">
    <property type="entry name" value="zf-C3HC4_3"/>
    <property type="match status" value="1"/>
</dbReference>
<accession>A0ABR2J025</accession>
<dbReference type="PROSITE" id="PS50089">
    <property type="entry name" value="ZF_RING_2"/>
    <property type="match status" value="1"/>
</dbReference>
<feature type="domain" description="RING-type" evidence="3">
    <location>
        <begin position="237"/>
        <end position="278"/>
    </location>
</feature>
<organism evidence="4 5">
    <name type="scientific">Tritrichomonas musculus</name>
    <dbReference type="NCBI Taxonomy" id="1915356"/>
    <lineage>
        <taxon>Eukaryota</taxon>
        <taxon>Metamonada</taxon>
        <taxon>Parabasalia</taxon>
        <taxon>Tritrichomonadida</taxon>
        <taxon>Tritrichomonadidae</taxon>
        <taxon>Tritrichomonas</taxon>
    </lineage>
</organism>
<keyword evidence="5" id="KW-1185">Reference proteome</keyword>
<dbReference type="EMBL" id="JAPFFF010000014">
    <property type="protein sequence ID" value="KAK8870855.1"/>
    <property type="molecule type" value="Genomic_DNA"/>
</dbReference>
<dbReference type="InterPro" id="IPR013083">
    <property type="entry name" value="Znf_RING/FYVE/PHD"/>
</dbReference>
<dbReference type="Gene3D" id="3.30.40.10">
    <property type="entry name" value="Zinc/RING finger domain, C3HC4 (zinc finger)"/>
    <property type="match status" value="1"/>
</dbReference>
<sequence length="303" mass="35266">MNFEPNQNPSEVRNAIVYKIDRFSENMILFGVSVGFFLFLDFIINNLLFSTSILVTGILFHIVERKISEPINDIINTSIYFESKPKLFFVWGILALFLFFIFLVAYKIFSIPGEPFLDYYTKSLFLSSSVFMLSGFLSVFLILTSLVDSNLIRRGFFAIFQRWFILSRCVVVTPLWREFMVEEKFRMLSIYIYIGIKVALLLMVLQDTINKWHIFIVNKKKLFTPAPEECLNNDSSCPFCFCYPIEPIILPCHHISCYACMNQWAKAKSRNLFCPLCREPVECPTQIELSDGCLPSIMLFVTF</sequence>
<gene>
    <name evidence="4" type="ORF">M9Y10_008753</name>
</gene>
<feature type="transmembrane region" description="Helical" evidence="2">
    <location>
        <begin position="124"/>
        <end position="143"/>
    </location>
</feature>
<dbReference type="SMART" id="SM00184">
    <property type="entry name" value="RING"/>
    <property type="match status" value="1"/>
</dbReference>
<keyword evidence="2" id="KW-0472">Membrane</keyword>
<feature type="transmembrane region" description="Helical" evidence="2">
    <location>
        <begin position="27"/>
        <end position="60"/>
    </location>
</feature>
<keyword evidence="1" id="KW-0863">Zinc-finger</keyword>
<evidence type="ECO:0000313" key="5">
    <source>
        <dbReference type="Proteomes" id="UP001470230"/>
    </source>
</evidence>
<dbReference type="SUPFAM" id="SSF57850">
    <property type="entry name" value="RING/U-box"/>
    <property type="match status" value="1"/>
</dbReference>
<protein>
    <submittedName>
        <fullName evidence="4">Negative regulation of interleukin-2 secretion</fullName>
    </submittedName>
</protein>
<evidence type="ECO:0000256" key="1">
    <source>
        <dbReference type="PROSITE-ProRule" id="PRU00175"/>
    </source>
</evidence>
<evidence type="ECO:0000313" key="4">
    <source>
        <dbReference type="EMBL" id="KAK8870855.1"/>
    </source>
</evidence>
<keyword evidence="1" id="KW-0862">Zinc</keyword>
<comment type="caution">
    <text evidence="4">The sequence shown here is derived from an EMBL/GenBank/DDBJ whole genome shotgun (WGS) entry which is preliminary data.</text>
</comment>
<name>A0ABR2J025_9EUKA</name>
<evidence type="ECO:0000256" key="2">
    <source>
        <dbReference type="SAM" id="Phobius"/>
    </source>
</evidence>
<dbReference type="InterPro" id="IPR001841">
    <property type="entry name" value="Znf_RING"/>
</dbReference>
<dbReference type="Proteomes" id="UP001470230">
    <property type="component" value="Unassembled WGS sequence"/>
</dbReference>
<reference evidence="4 5" key="1">
    <citation type="submission" date="2024-04" db="EMBL/GenBank/DDBJ databases">
        <title>Tritrichomonas musculus Genome.</title>
        <authorList>
            <person name="Alves-Ferreira E."/>
            <person name="Grigg M."/>
            <person name="Lorenzi H."/>
            <person name="Galac M."/>
        </authorList>
    </citation>
    <scope>NUCLEOTIDE SEQUENCE [LARGE SCALE GENOMIC DNA]</scope>
    <source>
        <strain evidence="4 5">EAF2021</strain>
    </source>
</reference>
<proteinExistence type="predicted"/>
<feature type="transmembrane region" description="Helical" evidence="2">
    <location>
        <begin position="88"/>
        <end position="109"/>
    </location>
</feature>